<sequence>MAARYRQLNMTFHELHAIAEMFFEVDDFLCSLEDRGIVFDENVNRIRRMRRMLRNIFLLGCRPMTAIGQRALCQFVDRFDIYFFELLDLYLT</sequence>
<organism evidence="2">
    <name type="scientific">Caenorhabditis brenneri</name>
    <name type="common">Nematode worm</name>
    <dbReference type="NCBI Taxonomy" id="135651"/>
    <lineage>
        <taxon>Eukaryota</taxon>
        <taxon>Metazoa</taxon>
        <taxon>Ecdysozoa</taxon>
        <taxon>Nematoda</taxon>
        <taxon>Chromadorea</taxon>
        <taxon>Rhabditida</taxon>
        <taxon>Rhabditina</taxon>
        <taxon>Rhabditomorpha</taxon>
        <taxon>Rhabditoidea</taxon>
        <taxon>Rhabditidae</taxon>
        <taxon>Peloderinae</taxon>
        <taxon>Caenorhabditis</taxon>
    </lineage>
</organism>
<protein>
    <submittedName>
        <fullName evidence="1">Uncharacterized protein</fullName>
    </submittedName>
</protein>
<dbReference type="AlphaFoldDB" id="G0MY94"/>
<dbReference type="HOGENOM" id="CLU_183963_0_0_1"/>
<reference evidence="2" key="1">
    <citation type="submission" date="2011-07" db="EMBL/GenBank/DDBJ databases">
        <authorList>
            <consortium name="Caenorhabditis brenneri Sequencing and Analysis Consortium"/>
            <person name="Wilson R.K."/>
        </authorList>
    </citation>
    <scope>NUCLEOTIDE SEQUENCE [LARGE SCALE GENOMIC DNA]</scope>
    <source>
        <strain evidence="2">PB2801</strain>
    </source>
</reference>
<dbReference type="Proteomes" id="UP000008068">
    <property type="component" value="Unassembled WGS sequence"/>
</dbReference>
<dbReference type="InParanoid" id="G0MY94"/>
<dbReference type="EMBL" id="GL379820">
    <property type="protein sequence ID" value="EGT47519.1"/>
    <property type="molecule type" value="Genomic_DNA"/>
</dbReference>
<name>G0MY94_CAEBE</name>
<evidence type="ECO:0000313" key="2">
    <source>
        <dbReference type="Proteomes" id="UP000008068"/>
    </source>
</evidence>
<accession>G0MY94</accession>
<proteinExistence type="predicted"/>
<gene>
    <name evidence="1" type="ORF">CAEBREN_15081</name>
</gene>
<evidence type="ECO:0000313" key="1">
    <source>
        <dbReference type="EMBL" id="EGT47519.1"/>
    </source>
</evidence>
<keyword evidence="2" id="KW-1185">Reference proteome</keyword>